<accession>A0ABS5BT36</accession>
<keyword evidence="3" id="KW-1185">Reference proteome</keyword>
<dbReference type="EMBL" id="JAGKQQ010000001">
    <property type="protein sequence ID" value="MBP3956871.1"/>
    <property type="molecule type" value="Genomic_DNA"/>
</dbReference>
<proteinExistence type="predicted"/>
<dbReference type="Proteomes" id="UP000676565">
    <property type="component" value="Unassembled WGS sequence"/>
</dbReference>
<evidence type="ECO:0000256" key="1">
    <source>
        <dbReference type="SAM" id="Phobius"/>
    </source>
</evidence>
<evidence type="ECO:0000313" key="2">
    <source>
        <dbReference type="EMBL" id="MBP3956871.1"/>
    </source>
</evidence>
<name>A0ABS5BT36_9BACT</name>
<dbReference type="RefSeq" id="WP_210655403.1">
    <property type="nucleotide sequence ID" value="NZ_JAGKQQ010000001.1"/>
</dbReference>
<protein>
    <recommendedName>
        <fullName evidence="4">Phosphatidate cytidylyltransferase</fullName>
    </recommendedName>
</protein>
<reference evidence="2 3" key="1">
    <citation type="submission" date="2021-04" db="EMBL/GenBank/DDBJ databases">
        <authorList>
            <person name="Ivanova A."/>
        </authorList>
    </citation>
    <scope>NUCLEOTIDE SEQUENCE [LARGE SCALE GENOMIC DNA]</scope>
    <source>
        <strain evidence="2 3">G18</strain>
    </source>
</reference>
<evidence type="ECO:0008006" key="4">
    <source>
        <dbReference type="Google" id="ProtNLM"/>
    </source>
</evidence>
<gene>
    <name evidence="2" type="ORF">J8F10_16490</name>
</gene>
<evidence type="ECO:0000313" key="3">
    <source>
        <dbReference type="Proteomes" id="UP000676565"/>
    </source>
</evidence>
<comment type="caution">
    <text evidence="2">The sequence shown here is derived from an EMBL/GenBank/DDBJ whole genome shotgun (WGS) entry which is preliminary data.</text>
</comment>
<feature type="transmembrane region" description="Helical" evidence="1">
    <location>
        <begin position="12"/>
        <end position="42"/>
    </location>
</feature>
<sequence length="58" mass="6219">MSARKKLNGLYTGLAALVAAFVGLGFGSWAAFGVTFVLIMVFNTHTGNTRWAAGRRGW</sequence>
<keyword evidence="1" id="KW-0472">Membrane</keyword>
<organism evidence="2 3">
    <name type="scientific">Gemmata palustris</name>
    <dbReference type="NCBI Taxonomy" id="2822762"/>
    <lineage>
        <taxon>Bacteria</taxon>
        <taxon>Pseudomonadati</taxon>
        <taxon>Planctomycetota</taxon>
        <taxon>Planctomycetia</taxon>
        <taxon>Gemmatales</taxon>
        <taxon>Gemmataceae</taxon>
        <taxon>Gemmata</taxon>
    </lineage>
</organism>
<keyword evidence="1" id="KW-0812">Transmembrane</keyword>
<keyword evidence="1" id="KW-1133">Transmembrane helix</keyword>